<comment type="caution">
    <text evidence="1">The sequence shown here is derived from an EMBL/GenBank/DDBJ whole genome shotgun (WGS) entry which is preliminary data.</text>
</comment>
<evidence type="ECO:0008006" key="3">
    <source>
        <dbReference type="Google" id="ProtNLM"/>
    </source>
</evidence>
<evidence type="ECO:0000313" key="1">
    <source>
        <dbReference type="EMBL" id="OHA65872.1"/>
    </source>
</evidence>
<sequence>MKNLKLDTTEKNILNEFEAGNLKQVKGGEKEKVRYQEYAKCTLSKPRNINIRVSRQDLQRIKAMAAERGLPYQTFISSLLHQFSARKTSRVLEEENM</sequence>
<name>A0A1G2R0T0_9BACT</name>
<dbReference type="AlphaFoldDB" id="A0A1G2R0T0"/>
<dbReference type="EMBL" id="MHTV01000040">
    <property type="protein sequence ID" value="OHA65872.1"/>
    <property type="molecule type" value="Genomic_DNA"/>
</dbReference>
<dbReference type="Proteomes" id="UP000178092">
    <property type="component" value="Unassembled WGS sequence"/>
</dbReference>
<reference evidence="1 2" key="1">
    <citation type="journal article" date="2016" name="Nat. Commun.">
        <title>Thousands of microbial genomes shed light on interconnected biogeochemical processes in an aquifer system.</title>
        <authorList>
            <person name="Anantharaman K."/>
            <person name="Brown C.T."/>
            <person name="Hug L.A."/>
            <person name="Sharon I."/>
            <person name="Castelle C.J."/>
            <person name="Probst A.J."/>
            <person name="Thomas B.C."/>
            <person name="Singh A."/>
            <person name="Wilkins M.J."/>
            <person name="Karaoz U."/>
            <person name="Brodie E.L."/>
            <person name="Williams K.H."/>
            <person name="Hubbard S.S."/>
            <person name="Banfield J.F."/>
        </authorList>
    </citation>
    <scope>NUCLEOTIDE SEQUENCE [LARGE SCALE GENOMIC DNA]</scope>
</reference>
<protein>
    <recommendedName>
        <fullName evidence="3">Antitoxin</fullName>
    </recommendedName>
</protein>
<evidence type="ECO:0000313" key="2">
    <source>
        <dbReference type="Proteomes" id="UP000178092"/>
    </source>
</evidence>
<gene>
    <name evidence="1" type="ORF">A3C04_00030</name>
</gene>
<accession>A0A1G2R0T0</accession>
<organism evidence="1 2">
    <name type="scientific">Candidatus Wildermuthbacteria bacterium RIFCSPHIGHO2_02_FULL_45_25</name>
    <dbReference type="NCBI Taxonomy" id="1802450"/>
    <lineage>
        <taxon>Bacteria</taxon>
        <taxon>Candidatus Wildermuthiibacteriota</taxon>
    </lineage>
</organism>
<proteinExistence type="predicted"/>